<organism evidence="2 3">
    <name type="scientific">Candidatus Defluviibacterium haderslevense</name>
    <dbReference type="NCBI Taxonomy" id="2981993"/>
    <lineage>
        <taxon>Bacteria</taxon>
        <taxon>Pseudomonadati</taxon>
        <taxon>Bacteroidota</taxon>
        <taxon>Saprospiria</taxon>
        <taxon>Saprospirales</taxon>
        <taxon>Saprospiraceae</taxon>
        <taxon>Candidatus Defluviibacterium</taxon>
    </lineage>
</organism>
<evidence type="ECO:0000313" key="2">
    <source>
        <dbReference type="EMBL" id="MBK9716716.1"/>
    </source>
</evidence>
<accession>A0A9D7S7D2</accession>
<dbReference type="AlphaFoldDB" id="A0A9D7S7D2"/>
<proteinExistence type="predicted"/>
<feature type="transmembrane region" description="Helical" evidence="1">
    <location>
        <begin position="47"/>
        <end position="66"/>
    </location>
</feature>
<dbReference type="EMBL" id="JADKFW010000004">
    <property type="protein sequence ID" value="MBK9716716.1"/>
    <property type="molecule type" value="Genomic_DNA"/>
</dbReference>
<keyword evidence="1" id="KW-1133">Transmembrane helix</keyword>
<keyword evidence="1" id="KW-0812">Transmembrane</keyword>
<dbReference type="Proteomes" id="UP000808349">
    <property type="component" value="Unassembled WGS sequence"/>
</dbReference>
<comment type="caution">
    <text evidence="2">The sequence shown here is derived from an EMBL/GenBank/DDBJ whole genome shotgun (WGS) entry which is preliminary data.</text>
</comment>
<name>A0A9D7S7D2_9BACT</name>
<evidence type="ECO:0000313" key="3">
    <source>
        <dbReference type="Proteomes" id="UP000808349"/>
    </source>
</evidence>
<feature type="transmembrane region" description="Helical" evidence="1">
    <location>
        <begin position="20"/>
        <end position="41"/>
    </location>
</feature>
<reference evidence="2 3" key="1">
    <citation type="submission" date="2020-10" db="EMBL/GenBank/DDBJ databases">
        <title>Connecting structure to function with the recovery of over 1000 high-quality activated sludge metagenome-assembled genomes encoding full-length rRNA genes using long-read sequencing.</title>
        <authorList>
            <person name="Singleton C.M."/>
            <person name="Petriglieri F."/>
            <person name="Kristensen J.M."/>
            <person name="Kirkegaard R.H."/>
            <person name="Michaelsen T.Y."/>
            <person name="Andersen M.H."/>
            <person name="Karst S.M."/>
            <person name="Dueholm M.S."/>
            <person name="Nielsen P.H."/>
            <person name="Albertsen M."/>
        </authorList>
    </citation>
    <scope>NUCLEOTIDE SEQUENCE [LARGE SCALE GENOMIC DNA]</scope>
    <source>
        <strain evidence="2">Ribe_18-Q3-R11-54_BAT3C.373</strain>
    </source>
</reference>
<sequence length="98" mass="11684">MILLFILSYSAYINERHITYLGIFLMIMIFEFINLLLFPILNKTTEQSPIIMLSIMISIGAIIIPIHHKIEHWMIHLLRTKNKEQHLKRVKKTLEELN</sequence>
<keyword evidence="1" id="KW-0472">Membrane</keyword>
<gene>
    <name evidence="2" type="ORF">IPO85_04225</name>
</gene>
<evidence type="ECO:0000256" key="1">
    <source>
        <dbReference type="SAM" id="Phobius"/>
    </source>
</evidence>
<protein>
    <submittedName>
        <fullName evidence="2">Uncharacterized protein</fullName>
    </submittedName>
</protein>